<organism evidence="2 3">
    <name type="scientific">Pseudomonas fakonensis</name>
    <dbReference type="NCBI Taxonomy" id="2842355"/>
    <lineage>
        <taxon>Bacteria</taxon>
        <taxon>Pseudomonadati</taxon>
        <taxon>Pseudomonadota</taxon>
        <taxon>Gammaproteobacteria</taxon>
        <taxon>Pseudomonadales</taxon>
        <taxon>Pseudomonadaceae</taxon>
        <taxon>Pseudomonas</taxon>
    </lineage>
</organism>
<feature type="coiled-coil region" evidence="1">
    <location>
        <begin position="30"/>
        <end position="57"/>
    </location>
</feature>
<dbReference type="EMBL" id="CP077076">
    <property type="protein sequence ID" value="QXH53215.1"/>
    <property type="molecule type" value="Genomic_DNA"/>
</dbReference>
<keyword evidence="3" id="KW-1185">Reference proteome</keyword>
<dbReference type="RefSeq" id="WP_217842624.1">
    <property type="nucleotide sequence ID" value="NZ_CP077076.1"/>
</dbReference>
<dbReference type="Proteomes" id="UP001046350">
    <property type="component" value="Chromosome"/>
</dbReference>
<gene>
    <name evidence="2" type="ORF">KSS94_08900</name>
</gene>
<evidence type="ECO:0000313" key="2">
    <source>
        <dbReference type="EMBL" id="QXH53215.1"/>
    </source>
</evidence>
<evidence type="ECO:0000313" key="3">
    <source>
        <dbReference type="Proteomes" id="UP001046350"/>
    </source>
</evidence>
<protein>
    <submittedName>
        <fullName evidence="2">Uncharacterized protein</fullName>
    </submittedName>
</protein>
<keyword evidence="1" id="KW-0175">Coiled coil</keyword>
<sequence>MDIDTSGFELGMPTRFEMLEHQSHMLCNENDALRLELARAQHNITKLVEINQALQEQIAVEHRRANCAYVEYVHLMNTARCTHGINLADHRFAADPVEQVNRILASTK</sequence>
<name>A0ABX8NBG9_9PSED</name>
<evidence type="ECO:0000256" key="1">
    <source>
        <dbReference type="SAM" id="Coils"/>
    </source>
</evidence>
<proteinExistence type="predicted"/>
<reference evidence="2" key="1">
    <citation type="journal article" date="2021" name="Microorganisms">
        <title>The Ever-Expanding Pseudomonas Genus: Description of 43 New Species and Partition of the Pseudomonas putida Group.</title>
        <authorList>
            <person name="Girard L."/>
            <person name="Lood C."/>
            <person name="Hofte M."/>
            <person name="Vandamme P."/>
            <person name="Rokni-Zadeh H."/>
            <person name="van Noort V."/>
            <person name="Lavigne R."/>
            <person name="De Mot R."/>
        </authorList>
    </citation>
    <scope>NUCLEOTIDE SEQUENCE</scope>
    <source>
        <strain evidence="2">COW40</strain>
    </source>
</reference>
<accession>A0ABX8NBG9</accession>